<dbReference type="Gene3D" id="3.30.950.30">
    <property type="entry name" value="Schlafen, AAA domain"/>
    <property type="match status" value="1"/>
</dbReference>
<reference evidence="2 3" key="1">
    <citation type="journal article" date="2024" name="Appl. Environ. Microbiol.">
        <title>Pontiella agarivorans sp. nov., a novel marine anaerobic bacterium capable of degrading macroalgal polysaccharides and fixing nitrogen.</title>
        <authorList>
            <person name="Liu N."/>
            <person name="Kivenson V."/>
            <person name="Peng X."/>
            <person name="Cui Z."/>
            <person name="Lankiewicz T.S."/>
            <person name="Gosselin K.M."/>
            <person name="English C.J."/>
            <person name="Blair E.M."/>
            <person name="O'Malley M.A."/>
            <person name="Valentine D.L."/>
        </authorList>
    </citation>
    <scope>NUCLEOTIDE SEQUENCE [LARGE SCALE GENOMIC DNA]</scope>
    <source>
        <strain evidence="2 3">NLcol2</strain>
    </source>
</reference>
<dbReference type="EMBL" id="JARVCO010000007">
    <property type="protein sequence ID" value="MDZ8118391.1"/>
    <property type="molecule type" value="Genomic_DNA"/>
</dbReference>
<dbReference type="Proteomes" id="UP001290861">
    <property type="component" value="Unassembled WGS sequence"/>
</dbReference>
<comment type="caution">
    <text evidence="2">The sequence shown here is derived from an EMBL/GenBank/DDBJ whole genome shotgun (WGS) entry which is preliminary data.</text>
</comment>
<keyword evidence="2" id="KW-0547">Nucleotide-binding</keyword>
<keyword evidence="3" id="KW-1185">Reference proteome</keyword>
<dbReference type="InterPro" id="IPR038475">
    <property type="entry name" value="RecG_C_sf"/>
</dbReference>
<dbReference type="RefSeq" id="WP_322608188.1">
    <property type="nucleotide sequence ID" value="NZ_JARVCO010000007.1"/>
</dbReference>
<protein>
    <submittedName>
        <fullName evidence="2">ATP-binding protein</fullName>
    </submittedName>
</protein>
<dbReference type="InterPro" id="IPR007421">
    <property type="entry name" value="Schlafen_AlbA_2_dom"/>
</dbReference>
<keyword evidence="2" id="KW-0067">ATP-binding</keyword>
<dbReference type="InterPro" id="IPR038461">
    <property type="entry name" value="Schlafen_AlbA_2_dom_sf"/>
</dbReference>
<sequence length="464" mass="52221">MIQSAKISDNEVEKLLSLEENHFCDFKAIEVSPGKLTKALAAFANSEGGELFIGVDDNPRIWRGFESIEAANAHVQVFDEFFPLSTEFQYTFLKNDSAQGIVLKLQVAKTRDLRRASDSKIYVRRGAQSLPVTDPDRIEILKRNKGIVSFESELVPCPKEIVTNSTHIIEFLLEVVPTAEPENWLQKQMILIEGKPTVAGVLLFSEEPQAALPKRSGLKIYRYKTSDSEGTRETLAFDPMSIEGNVYDQIKESVEETSRIIESVRLHTSEGMIPVNYPTEAIHEIITNAVIHRDYSITDDIHIRIFDNRVEVLSPGTLPGHVTPENILAERFARNPGIVRLINKFPNPPNKDVGEGLNTAFESMRSLKLKPPIISQEGGYVKVTLRHEGLATPEESILLYLLKHDEIANRHAREICFIDSENKMKRILQSLVANTLLEPVPGRSRYTAAYQLTEKGRQAANKYS</sequence>
<name>A0ABU5MWR9_9BACT</name>
<evidence type="ECO:0000313" key="3">
    <source>
        <dbReference type="Proteomes" id="UP001290861"/>
    </source>
</evidence>
<dbReference type="GO" id="GO:0005524">
    <property type="term" value="F:ATP binding"/>
    <property type="evidence" value="ECO:0007669"/>
    <property type="project" value="UniProtKB-KW"/>
</dbReference>
<proteinExistence type="predicted"/>
<dbReference type="Gene3D" id="3.30.565.60">
    <property type="match status" value="1"/>
</dbReference>
<dbReference type="PANTHER" id="PTHR30595:SF6">
    <property type="entry name" value="SCHLAFEN ALBA-2 DOMAIN-CONTAINING PROTEIN"/>
    <property type="match status" value="1"/>
</dbReference>
<accession>A0ABU5MWR9</accession>
<dbReference type="PANTHER" id="PTHR30595">
    <property type="entry name" value="GLPR-RELATED TRANSCRIPTIONAL REPRESSOR"/>
    <property type="match status" value="1"/>
</dbReference>
<gene>
    <name evidence="2" type="ORF">P9H32_07075</name>
</gene>
<evidence type="ECO:0000259" key="1">
    <source>
        <dbReference type="Pfam" id="PF04326"/>
    </source>
</evidence>
<organism evidence="2 3">
    <name type="scientific">Pontiella agarivorans</name>
    <dbReference type="NCBI Taxonomy" id="3038953"/>
    <lineage>
        <taxon>Bacteria</taxon>
        <taxon>Pseudomonadati</taxon>
        <taxon>Kiritimatiellota</taxon>
        <taxon>Kiritimatiellia</taxon>
        <taxon>Kiritimatiellales</taxon>
        <taxon>Pontiellaceae</taxon>
        <taxon>Pontiella</taxon>
    </lineage>
</organism>
<feature type="domain" description="Schlafen AlbA-2" evidence="1">
    <location>
        <begin position="20"/>
        <end position="132"/>
    </location>
</feature>
<dbReference type="Pfam" id="PF04326">
    <property type="entry name" value="SLFN_AlbA_2"/>
    <property type="match status" value="1"/>
</dbReference>
<dbReference type="Pfam" id="PF13749">
    <property type="entry name" value="HATPase_c_4"/>
    <property type="match status" value="1"/>
</dbReference>
<evidence type="ECO:0000313" key="2">
    <source>
        <dbReference type="EMBL" id="MDZ8118391.1"/>
    </source>
</evidence>